<gene>
    <name evidence="2" type="ORF">GA0061105_106189</name>
</gene>
<evidence type="ECO:0000313" key="3">
    <source>
        <dbReference type="Proteomes" id="UP000198723"/>
    </source>
</evidence>
<evidence type="ECO:0000313" key="2">
    <source>
        <dbReference type="EMBL" id="SCB59143.1"/>
    </source>
</evidence>
<proteinExistence type="inferred from homology"/>
<dbReference type="InterPro" id="IPR003735">
    <property type="entry name" value="Metal_Tscrpt_repr"/>
</dbReference>
<dbReference type="AlphaFoldDB" id="A0A1C3Y3U1"/>
<name>A0A1C3Y3U1_9HYPH</name>
<dbReference type="EMBL" id="FMAJ01000006">
    <property type="protein sequence ID" value="SCB59143.1"/>
    <property type="molecule type" value="Genomic_DNA"/>
</dbReference>
<evidence type="ECO:0008006" key="4">
    <source>
        <dbReference type="Google" id="ProtNLM"/>
    </source>
</evidence>
<comment type="similarity">
    <text evidence="1">Belongs to the FrmR/RcnR family.</text>
</comment>
<dbReference type="CDD" id="cd10154">
    <property type="entry name" value="NreA-like_DUF156"/>
    <property type="match status" value="1"/>
</dbReference>
<dbReference type="STRING" id="1138170.GA0061105_106189"/>
<dbReference type="InterPro" id="IPR038390">
    <property type="entry name" value="Metal_Tscrpt_repr_sf"/>
</dbReference>
<evidence type="ECO:0000256" key="1">
    <source>
        <dbReference type="ARBA" id="ARBA00005260"/>
    </source>
</evidence>
<dbReference type="Proteomes" id="UP000198723">
    <property type="component" value="Unassembled WGS sequence"/>
</dbReference>
<organism evidence="2 3">
    <name type="scientific">Rhizobium aethiopicum</name>
    <dbReference type="NCBI Taxonomy" id="1138170"/>
    <lineage>
        <taxon>Bacteria</taxon>
        <taxon>Pseudomonadati</taxon>
        <taxon>Pseudomonadota</taxon>
        <taxon>Alphaproteobacteria</taxon>
        <taxon>Hyphomicrobiales</taxon>
        <taxon>Rhizobiaceae</taxon>
        <taxon>Rhizobium/Agrobacterium group</taxon>
        <taxon>Rhizobium</taxon>
    </lineage>
</organism>
<dbReference type="GO" id="GO:0045892">
    <property type="term" value="P:negative regulation of DNA-templated transcription"/>
    <property type="evidence" value="ECO:0007669"/>
    <property type="project" value="UniProtKB-ARBA"/>
</dbReference>
<dbReference type="Gene3D" id="1.20.58.1000">
    <property type="entry name" value="Metal-sensitive repressor, helix protomer"/>
    <property type="match status" value="1"/>
</dbReference>
<dbReference type="PANTHER" id="PTHR33677:SF3">
    <property type="entry name" value="COPPER-SENSING TRANSCRIPTIONAL REPRESSOR RICR"/>
    <property type="match status" value="1"/>
</dbReference>
<dbReference type="PANTHER" id="PTHR33677">
    <property type="entry name" value="TRANSCRIPTIONAL REPRESSOR FRMR-RELATED"/>
    <property type="match status" value="1"/>
</dbReference>
<sequence>MDTMTEPQTHDTHPEIVKRLTRPEGHPKSVIAMIKSGKPCLEIAQQLPAVEKAIVNAKRTLIQDHLDHCHEETVGALPRDKRQSIDGFKTITKHL</sequence>
<dbReference type="Pfam" id="PF02583">
    <property type="entry name" value="Trns_repr_metal"/>
    <property type="match status" value="1"/>
</dbReference>
<reference evidence="2 3" key="1">
    <citation type="submission" date="2016-08" db="EMBL/GenBank/DDBJ databases">
        <authorList>
            <person name="Seilhamer J.J."/>
        </authorList>
    </citation>
    <scope>NUCLEOTIDE SEQUENCE [LARGE SCALE GENOMIC DNA]</scope>
    <source>
        <strain evidence="2 3">HBR26</strain>
    </source>
</reference>
<dbReference type="GO" id="GO:0046872">
    <property type="term" value="F:metal ion binding"/>
    <property type="evidence" value="ECO:0007669"/>
    <property type="project" value="InterPro"/>
</dbReference>
<protein>
    <recommendedName>
        <fullName evidence="4">DNA-binding transcriptional regulator, FrmR family</fullName>
    </recommendedName>
</protein>
<dbReference type="GO" id="GO:0003677">
    <property type="term" value="F:DNA binding"/>
    <property type="evidence" value="ECO:0007669"/>
    <property type="project" value="InterPro"/>
</dbReference>
<accession>A0A1C3Y3U1</accession>